<dbReference type="SUPFAM" id="SSF52540">
    <property type="entry name" value="P-loop containing nucleoside triphosphate hydrolases"/>
    <property type="match status" value="1"/>
</dbReference>
<proteinExistence type="predicted"/>
<evidence type="ECO:0000313" key="2">
    <source>
        <dbReference type="Proteomes" id="UP001139494"/>
    </source>
</evidence>
<dbReference type="Proteomes" id="UP001139494">
    <property type="component" value="Unassembled WGS sequence"/>
</dbReference>
<name>A0A9R1CTQ8_9EURY</name>
<dbReference type="RefSeq" id="WP_256029850.1">
    <property type="nucleotide sequence ID" value="NZ_JAHLKM010000013.1"/>
</dbReference>
<organism evidence="1 2">
    <name type="scientific">Natronomonas aquatica</name>
    <dbReference type="NCBI Taxonomy" id="2841590"/>
    <lineage>
        <taxon>Archaea</taxon>
        <taxon>Methanobacteriati</taxon>
        <taxon>Methanobacteriota</taxon>
        <taxon>Stenosarchaea group</taxon>
        <taxon>Halobacteria</taxon>
        <taxon>Halobacteriales</taxon>
        <taxon>Natronomonadaceae</taxon>
        <taxon>Natronomonas</taxon>
    </lineage>
</organism>
<dbReference type="EMBL" id="JAHLKM010000013">
    <property type="protein sequence ID" value="MCQ4333825.1"/>
    <property type="molecule type" value="Genomic_DNA"/>
</dbReference>
<dbReference type="InterPro" id="IPR027417">
    <property type="entry name" value="P-loop_NTPase"/>
</dbReference>
<accession>A0A9R1CTQ8</accession>
<gene>
    <name evidence="1" type="ORF">KM295_10090</name>
</gene>
<dbReference type="Gene3D" id="3.40.50.300">
    <property type="entry name" value="P-loop containing nucleotide triphosphate hydrolases"/>
    <property type="match status" value="1"/>
</dbReference>
<reference evidence="1" key="1">
    <citation type="journal article" date="2023" name="Front. Microbiol.">
        <title>Genomic-based phylogenetic and metabolic analyses of the genus Natronomonas, and description of Natronomonas aquatica sp. nov.</title>
        <authorList>
            <person name="Garcia-Roldan A."/>
            <person name="Duran-Viseras A."/>
            <person name="de la Haba R.R."/>
            <person name="Corral P."/>
            <person name="Sanchez-Porro C."/>
            <person name="Ventosa A."/>
        </authorList>
    </citation>
    <scope>NUCLEOTIDE SEQUENCE</scope>
    <source>
        <strain evidence="1">F2-12</strain>
    </source>
</reference>
<sequence>MLLHIGYAKAASTWTQGIFAQDGSGFYYLYDDDPGFVNETVVFPNQFQFDADEARTALMDGVNQNKAESQELVIANERLSGHWYTGGYDQKTIADRLSEVLPKAKVLIVIREQGSMLNSVYRQYIKKGGFRSPAEFFLPNESYSEDKRYVSGFNRGPSFSFEMFKYHNIIEYYYKQFGPENVCTIPLEVLKRDAHRYADEIFEFADVTPDRSFDLDTKQANVGIEAFQTPIRRYLNVCRKKDYINDYSPYSTSKTRWIAGSIVRRLELLPTKIKQKLGTRVDEAISEIAAERFAESNQKTNKLVSYNLEDLGYEL</sequence>
<comment type="caution">
    <text evidence="1">The sequence shown here is derived from an EMBL/GenBank/DDBJ whole genome shotgun (WGS) entry which is preliminary data.</text>
</comment>
<protein>
    <recommendedName>
        <fullName evidence="3">Sulfotransferase domain-containing protein</fullName>
    </recommendedName>
</protein>
<evidence type="ECO:0000313" key="1">
    <source>
        <dbReference type="EMBL" id="MCQ4333825.1"/>
    </source>
</evidence>
<evidence type="ECO:0008006" key="3">
    <source>
        <dbReference type="Google" id="ProtNLM"/>
    </source>
</evidence>
<dbReference type="AlphaFoldDB" id="A0A9R1CTQ8"/>
<keyword evidence="2" id="KW-1185">Reference proteome</keyword>